<proteinExistence type="predicted"/>
<dbReference type="Proteomes" id="UP000076218">
    <property type="component" value="Unassembled WGS sequence"/>
</dbReference>
<dbReference type="Pfam" id="PF13376">
    <property type="entry name" value="OmdA"/>
    <property type="match status" value="1"/>
</dbReference>
<dbReference type="InterPro" id="IPR015018">
    <property type="entry name" value="DUF1905"/>
</dbReference>
<dbReference type="Pfam" id="PF08922">
    <property type="entry name" value="DUF1905"/>
    <property type="match status" value="1"/>
</dbReference>
<evidence type="ECO:0000313" key="1">
    <source>
        <dbReference type="EMBL" id="KZC94539.1"/>
    </source>
</evidence>
<dbReference type="SUPFAM" id="SSF141694">
    <property type="entry name" value="AF2212/PG0164-like"/>
    <property type="match status" value="1"/>
</dbReference>
<dbReference type="EMBL" id="LQXA01000041">
    <property type="protein sequence ID" value="KZC94539.1"/>
    <property type="molecule type" value="Genomic_DNA"/>
</dbReference>
<accession>A0A154UZW4</accession>
<sequence>MPTFRTRVLQARVNATGLPVPPEALEELGAGKRPAVVVTVAGYSYRTTVGTMGGQHLLPLSAAHRAASGIAADDEVEVTIELDAVPREAVLPEEVAAALAAEPALAEAFAALSSSRQRALVDPIGEAKTEETRARRVQKALAALRG</sequence>
<name>A0A154UZW4_9MICO</name>
<dbReference type="InterPro" id="IPR037079">
    <property type="entry name" value="AF2212/PG0164-like_sf"/>
</dbReference>
<dbReference type="OrthoDB" id="2604865at2"/>
<protein>
    <recommendedName>
        <fullName evidence="3">DUF1905 domain-containing protein</fullName>
    </recommendedName>
</protein>
<comment type="caution">
    <text evidence="1">The sequence shown here is derived from an EMBL/GenBank/DDBJ whole genome shotgun (WGS) entry which is preliminary data.</text>
</comment>
<organism evidence="1 2">
    <name type="scientific">Clavibacter tessellarius</name>
    <dbReference type="NCBI Taxonomy" id="31965"/>
    <lineage>
        <taxon>Bacteria</taxon>
        <taxon>Bacillati</taxon>
        <taxon>Actinomycetota</taxon>
        <taxon>Actinomycetes</taxon>
        <taxon>Micrococcales</taxon>
        <taxon>Microbacteriaceae</taxon>
        <taxon>Clavibacter</taxon>
    </lineage>
</organism>
<dbReference type="Gene3D" id="2.40.30.100">
    <property type="entry name" value="AF2212/PG0164-like"/>
    <property type="match status" value="1"/>
</dbReference>
<evidence type="ECO:0008006" key="3">
    <source>
        <dbReference type="Google" id="ProtNLM"/>
    </source>
</evidence>
<dbReference type="STRING" id="31965.AWH51_12825"/>
<dbReference type="RefSeq" id="WP_063072106.1">
    <property type="nucleotide sequence ID" value="NZ_LQXA01000041.1"/>
</dbReference>
<evidence type="ECO:0000313" key="2">
    <source>
        <dbReference type="Proteomes" id="UP000076218"/>
    </source>
</evidence>
<dbReference type="AlphaFoldDB" id="A0A154UZW4"/>
<reference evidence="1 2" key="1">
    <citation type="submission" date="2016-01" db="EMBL/GenBank/DDBJ databases">
        <title>Draft genome sequence of Clavibacter michiganensis subsp. tessellarius DOAB 609.</title>
        <authorList>
            <person name="Tambong J.T."/>
        </authorList>
    </citation>
    <scope>NUCLEOTIDE SEQUENCE [LARGE SCALE GENOMIC DNA]</scope>
    <source>
        <strain evidence="1 2">DOAB 609</strain>
    </source>
</reference>
<gene>
    <name evidence="1" type="ORF">AWH51_12825</name>
</gene>